<dbReference type="Proteomes" id="UP000029665">
    <property type="component" value="Unassembled WGS sequence"/>
</dbReference>
<accession>A0A060SC61</accession>
<dbReference type="OrthoDB" id="2753508at2759"/>
<feature type="region of interest" description="Disordered" evidence="1">
    <location>
        <begin position="118"/>
        <end position="144"/>
    </location>
</feature>
<sequence>MSSFSRVIARPKPNAKQPVPDVVVAESGCFHGTLYGIDLPFLQHPEVSCHSSRWLLFKLIDRKSIKPATQLEQSKQHRPWPSAEQSSDYRNHPDDFAKPFPRLFTLSRTASLRSMPSLCSDDSFTESNRSLSPASPQSPPPTRCSTMAVLGSADHLSSFADEYDSPEADPEFMRQRLRENRSLRRQARMRDGDFRDTDNERDYSVSEEPIAITYALSRRVPSGFAPDEHASSYRRVSGVSSPPHASRLSQRVKTPPPLNVAAIRAHTLLAKLLGRQYDVEIGDVDGSILSDSRDEADDEAESDSPRNVRTQAAAVAGEPRKVTVQIMPVDVASAEAGSMTICGRPARVQPKKSYAAVLAASS</sequence>
<comment type="caution">
    <text evidence="2">The sequence shown here is derived from an EMBL/GenBank/DDBJ whole genome shotgun (WGS) entry which is preliminary data.</text>
</comment>
<evidence type="ECO:0000256" key="1">
    <source>
        <dbReference type="SAM" id="MobiDB-lite"/>
    </source>
</evidence>
<evidence type="ECO:0000313" key="2">
    <source>
        <dbReference type="EMBL" id="CDO69854.1"/>
    </source>
</evidence>
<feature type="region of interest" description="Disordered" evidence="1">
    <location>
        <begin position="287"/>
        <end position="317"/>
    </location>
</feature>
<protein>
    <submittedName>
        <fullName evidence="2">Uncharacterized protein</fullName>
    </submittedName>
</protein>
<evidence type="ECO:0000313" key="3">
    <source>
        <dbReference type="Proteomes" id="UP000029665"/>
    </source>
</evidence>
<feature type="region of interest" description="Disordered" evidence="1">
    <location>
        <begin position="68"/>
        <end position="95"/>
    </location>
</feature>
<feature type="compositionally biased region" description="Polar residues" evidence="1">
    <location>
        <begin position="120"/>
        <end position="129"/>
    </location>
</feature>
<dbReference type="HOGENOM" id="CLU_765338_0_0_1"/>
<proteinExistence type="predicted"/>
<feature type="region of interest" description="Disordered" evidence="1">
    <location>
        <begin position="227"/>
        <end position="253"/>
    </location>
</feature>
<gene>
    <name evidence="2" type="ORF">BN946_scf184884.g13</name>
</gene>
<dbReference type="AlphaFoldDB" id="A0A060SC61"/>
<organism evidence="2 3">
    <name type="scientific">Pycnoporus cinnabarinus</name>
    <name type="common">Cinnabar-red polypore</name>
    <name type="synonym">Trametes cinnabarina</name>
    <dbReference type="NCBI Taxonomy" id="5643"/>
    <lineage>
        <taxon>Eukaryota</taxon>
        <taxon>Fungi</taxon>
        <taxon>Dikarya</taxon>
        <taxon>Basidiomycota</taxon>
        <taxon>Agaricomycotina</taxon>
        <taxon>Agaricomycetes</taxon>
        <taxon>Polyporales</taxon>
        <taxon>Polyporaceae</taxon>
        <taxon>Trametes</taxon>
    </lineage>
</organism>
<reference evidence="2" key="1">
    <citation type="submission" date="2014-01" db="EMBL/GenBank/DDBJ databases">
        <title>The genome of the white-rot fungus Pycnoporus cinnabarinus: a basidiomycete model with a versatile arsenal for lignocellulosic biomass breakdown.</title>
        <authorList>
            <person name="Levasseur A."/>
            <person name="Lomascolo A."/>
            <person name="Ruiz-Duenas F.J."/>
            <person name="Uzan E."/>
            <person name="Piumi F."/>
            <person name="Kues U."/>
            <person name="Ram A.F.J."/>
            <person name="Murat C."/>
            <person name="Haon M."/>
            <person name="Benoit I."/>
            <person name="Arfi Y."/>
            <person name="Chevret D."/>
            <person name="Drula E."/>
            <person name="Kwon M.J."/>
            <person name="Gouret P."/>
            <person name="Lesage-Meessen L."/>
            <person name="Lombard V."/>
            <person name="Mariette J."/>
            <person name="Noirot C."/>
            <person name="Park J."/>
            <person name="Patyshakuliyeva A."/>
            <person name="Wieneger R.A.B."/>
            <person name="Wosten H.A.B."/>
            <person name="Martin F."/>
            <person name="Coutinho P.M."/>
            <person name="de Vries R."/>
            <person name="Martinez A.T."/>
            <person name="Klopp C."/>
            <person name="Pontarotti P."/>
            <person name="Henrissat B."/>
            <person name="Record E."/>
        </authorList>
    </citation>
    <scope>NUCLEOTIDE SEQUENCE [LARGE SCALE GENOMIC DNA]</scope>
    <source>
        <strain evidence="2">BRFM137</strain>
    </source>
</reference>
<name>A0A060SC61_PYCCI</name>
<keyword evidence="3" id="KW-1185">Reference proteome</keyword>
<dbReference type="EMBL" id="CCBP010000057">
    <property type="protein sequence ID" value="CDO69854.1"/>
    <property type="molecule type" value="Genomic_DNA"/>
</dbReference>